<evidence type="ECO:0000313" key="3">
    <source>
        <dbReference type="EMBL" id="AUN95718.1"/>
    </source>
</evidence>
<gene>
    <name evidence="3" type="ORF">C0099_12715</name>
</gene>
<evidence type="ECO:0000256" key="1">
    <source>
        <dbReference type="ARBA" id="ARBA00022676"/>
    </source>
</evidence>
<dbReference type="PANTHER" id="PTHR34136:SF1">
    <property type="entry name" value="UDP-N-ACETYL-D-MANNOSAMINURONIC ACID TRANSFERASE"/>
    <property type="match status" value="1"/>
</dbReference>
<evidence type="ECO:0000256" key="2">
    <source>
        <dbReference type="ARBA" id="ARBA00022679"/>
    </source>
</evidence>
<proteinExistence type="predicted"/>
<keyword evidence="2 3" id="KW-0808">Transferase</keyword>
<dbReference type="InterPro" id="IPR004629">
    <property type="entry name" value="WecG_TagA_CpsF"/>
</dbReference>
<evidence type="ECO:0000313" key="4">
    <source>
        <dbReference type="Proteomes" id="UP000242205"/>
    </source>
</evidence>
<sequence>MIGSPIDVLDWDGALRQIHAWAIERESRYVCICNAHSVVTARQDANFGEIIRNADMATADGAPVAWLMRRLGHAGQQRINGPDLMWRYCEDAARRGESIFLYGASQATLDALVERLQTTFPGLGIAGAISPPYRALTPQEDAENVERINASGAGTVWVSLGCPKQEQWMAAHHGRIHAVMIGVGAAFDYHAGTLRRAPLWMQRNGLEWLYRLCSEPRRLWRRYLVTNTLFVMHAARQLACHHLNHRR</sequence>
<dbReference type="EMBL" id="CP025682">
    <property type="protein sequence ID" value="AUN95718.1"/>
    <property type="molecule type" value="Genomic_DNA"/>
</dbReference>
<protein>
    <submittedName>
        <fullName evidence="3">Glycosyltransferase</fullName>
    </submittedName>
</protein>
<dbReference type="Pfam" id="PF03808">
    <property type="entry name" value="Glyco_tran_WecG"/>
    <property type="match status" value="1"/>
</dbReference>
<accession>A0A2I6S8Y9</accession>
<dbReference type="PANTHER" id="PTHR34136">
    <property type="match status" value="1"/>
</dbReference>
<keyword evidence="4" id="KW-1185">Reference proteome</keyword>
<dbReference type="AlphaFoldDB" id="A0A2I6S8Y9"/>
<dbReference type="CDD" id="cd06533">
    <property type="entry name" value="Glyco_transf_WecG_TagA"/>
    <property type="match status" value="1"/>
</dbReference>
<keyword evidence="1" id="KW-0328">Glycosyltransferase</keyword>
<organism evidence="3 4">
    <name type="scientific">Pseudazoarcus pumilus</name>
    <dbReference type="NCBI Taxonomy" id="2067960"/>
    <lineage>
        <taxon>Bacteria</taxon>
        <taxon>Pseudomonadati</taxon>
        <taxon>Pseudomonadota</taxon>
        <taxon>Betaproteobacteria</taxon>
        <taxon>Rhodocyclales</taxon>
        <taxon>Zoogloeaceae</taxon>
        <taxon>Pseudazoarcus</taxon>
    </lineage>
</organism>
<reference evidence="3 4" key="1">
    <citation type="submission" date="2018-01" db="EMBL/GenBank/DDBJ databases">
        <authorList>
            <person name="Fu G.-Y."/>
        </authorList>
    </citation>
    <scope>NUCLEOTIDE SEQUENCE [LARGE SCALE GENOMIC DNA]</scope>
    <source>
        <strain evidence="3 4">SY39</strain>
    </source>
</reference>
<dbReference type="OrthoDB" id="9808602at2"/>
<dbReference type="Proteomes" id="UP000242205">
    <property type="component" value="Chromosome"/>
</dbReference>
<dbReference type="NCBIfam" id="TIGR00696">
    <property type="entry name" value="wecG_tagA_cpsF"/>
    <property type="match status" value="1"/>
</dbReference>
<dbReference type="GO" id="GO:0016758">
    <property type="term" value="F:hexosyltransferase activity"/>
    <property type="evidence" value="ECO:0007669"/>
    <property type="project" value="TreeGrafter"/>
</dbReference>
<name>A0A2I6S8Y9_9RHOO</name>
<dbReference type="KEGG" id="atw:C0099_12715"/>